<dbReference type="GO" id="GO:0050660">
    <property type="term" value="F:flavin adenine dinucleotide binding"/>
    <property type="evidence" value="ECO:0007669"/>
    <property type="project" value="InterPro"/>
</dbReference>
<dbReference type="PANTHER" id="PTHR43884">
    <property type="entry name" value="ACYL-COA DEHYDROGENASE"/>
    <property type="match status" value="1"/>
</dbReference>
<sequence length="409" mass="43870">MNPTVFELDLDRDPEAYLALHRSLDESAADALLDERELSVRMAVREVVARAVAPRAAAADLDHAFVHESYQALAKEGLAGLIFPERLSGSGDSNVAYAAAVEEITVGCAATSLVYMTQMHAAYPIMMAGTEELAERYIPGLLSGRTYGALAITEPDAGSDVASLRTAAVPHDGGYRLSGGKTFITTGDRADVIICFATVDRARGRDGITAFVLDGRWRGLSRGNPLDKLGMHGSTTAELFFDHLEVPADHLLGEPGQGWRIVMNSVTKSRISAAAQGVGLARAAYARTLRALTSLHGTRPPAEAASALAALRGRILQGRLLLYSVARQVDAAADPPAGQIAIMKQSCTDLGWQASREAMRILGPYGDLAELGVERCLRDAKVTQIYDGTNEIQRLLIARDTARAMEERR</sequence>
<dbReference type="Gene3D" id="1.10.540.10">
    <property type="entry name" value="Acyl-CoA dehydrogenase/oxidase, N-terminal domain"/>
    <property type="match status" value="1"/>
</dbReference>
<evidence type="ECO:0000256" key="1">
    <source>
        <dbReference type="ARBA" id="ARBA00001974"/>
    </source>
</evidence>
<dbReference type="InterPro" id="IPR006089">
    <property type="entry name" value="Acyl-CoA_DH_CS"/>
</dbReference>
<dbReference type="InterPro" id="IPR006091">
    <property type="entry name" value="Acyl-CoA_Oxase/DH_mid-dom"/>
</dbReference>
<dbReference type="Pfam" id="PF02770">
    <property type="entry name" value="Acyl-CoA_dh_M"/>
    <property type="match status" value="1"/>
</dbReference>
<feature type="domain" description="Acyl-CoA dehydrogenase/oxidase N-terminal" evidence="9">
    <location>
        <begin position="35"/>
        <end position="144"/>
    </location>
</feature>
<dbReference type="OrthoDB" id="3808885at2"/>
<dbReference type="Pfam" id="PF00441">
    <property type="entry name" value="Acyl-CoA_dh_1"/>
    <property type="match status" value="1"/>
</dbReference>
<organism evidence="10 11">
    <name type="scientific">Actinomadura mexicana</name>
    <dbReference type="NCBI Taxonomy" id="134959"/>
    <lineage>
        <taxon>Bacteria</taxon>
        <taxon>Bacillati</taxon>
        <taxon>Actinomycetota</taxon>
        <taxon>Actinomycetes</taxon>
        <taxon>Streptosporangiales</taxon>
        <taxon>Thermomonosporaceae</taxon>
        <taxon>Actinomadura</taxon>
    </lineage>
</organism>
<dbReference type="PROSITE" id="PS00072">
    <property type="entry name" value="ACYL_COA_DH_1"/>
    <property type="match status" value="1"/>
</dbReference>
<dbReference type="FunFam" id="2.40.110.10:FF:000002">
    <property type="entry name" value="Acyl-CoA dehydrogenase fadE12"/>
    <property type="match status" value="1"/>
</dbReference>
<evidence type="ECO:0000259" key="7">
    <source>
        <dbReference type="Pfam" id="PF00441"/>
    </source>
</evidence>
<evidence type="ECO:0000313" key="11">
    <source>
        <dbReference type="Proteomes" id="UP000198420"/>
    </source>
</evidence>
<gene>
    <name evidence="10" type="ORF">SAMN06265355_104144</name>
</gene>
<dbReference type="EMBL" id="FZNP01000004">
    <property type="protein sequence ID" value="SNR55942.1"/>
    <property type="molecule type" value="Genomic_DNA"/>
</dbReference>
<evidence type="ECO:0000259" key="9">
    <source>
        <dbReference type="Pfam" id="PF02771"/>
    </source>
</evidence>
<evidence type="ECO:0000256" key="6">
    <source>
        <dbReference type="RuleBase" id="RU362125"/>
    </source>
</evidence>
<accession>A0A238XBF0</accession>
<evidence type="ECO:0000256" key="5">
    <source>
        <dbReference type="ARBA" id="ARBA00023002"/>
    </source>
</evidence>
<dbReference type="InterPro" id="IPR013786">
    <property type="entry name" value="AcylCoA_DH/ox_N"/>
</dbReference>
<reference evidence="11" key="1">
    <citation type="submission" date="2017-06" db="EMBL/GenBank/DDBJ databases">
        <authorList>
            <person name="Varghese N."/>
            <person name="Submissions S."/>
        </authorList>
    </citation>
    <scope>NUCLEOTIDE SEQUENCE [LARGE SCALE GENOMIC DNA]</scope>
    <source>
        <strain evidence="11">DSM 44485</strain>
    </source>
</reference>
<feature type="domain" description="Acyl-CoA dehydrogenase/oxidase C-terminal" evidence="7">
    <location>
        <begin position="256"/>
        <end position="399"/>
    </location>
</feature>
<dbReference type="Gene3D" id="2.40.110.10">
    <property type="entry name" value="Butyryl-CoA Dehydrogenase, subunit A, domain 2"/>
    <property type="match status" value="1"/>
</dbReference>
<dbReference type="InterPro" id="IPR009100">
    <property type="entry name" value="AcylCoA_DH/oxidase_NM_dom_sf"/>
</dbReference>
<dbReference type="PANTHER" id="PTHR43884:SF12">
    <property type="entry name" value="ISOVALERYL-COA DEHYDROGENASE, MITOCHONDRIAL-RELATED"/>
    <property type="match status" value="1"/>
</dbReference>
<dbReference type="Pfam" id="PF02771">
    <property type="entry name" value="Acyl-CoA_dh_N"/>
    <property type="match status" value="1"/>
</dbReference>
<comment type="cofactor">
    <cofactor evidence="1 6">
        <name>FAD</name>
        <dbReference type="ChEBI" id="CHEBI:57692"/>
    </cofactor>
</comment>
<dbReference type="InterPro" id="IPR046373">
    <property type="entry name" value="Acyl-CoA_Oxase/DH_mid-dom_sf"/>
</dbReference>
<keyword evidence="5 6" id="KW-0560">Oxidoreductase</keyword>
<comment type="similarity">
    <text evidence="2 6">Belongs to the acyl-CoA dehydrogenase family.</text>
</comment>
<proteinExistence type="inferred from homology"/>
<protein>
    <submittedName>
        <fullName evidence="10">Acyl-CoA dehydrogenase</fullName>
    </submittedName>
</protein>
<dbReference type="InterPro" id="IPR037069">
    <property type="entry name" value="AcylCoA_DH/ox_N_sf"/>
</dbReference>
<evidence type="ECO:0000256" key="3">
    <source>
        <dbReference type="ARBA" id="ARBA00022630"/>
    </source>
</evidence>
<dbReference type="AlphaFoldDB" id="A0A238XBF0"/>
<dbReference type="InterPro" id="IPR036250">
    <property type="entry name" value="AcylCo_DH-like_C"/>
</dbReference>
<keyword evidence="3 6" id="KW-0285">Flavoprotein</keyword>
<evidence type="ECO:0000256" key="4">
    <source>
        <dbReference type="ARBA" id="ARBA00022827"/>
    </source>
</evidence>
<dbReference type="Gene3D" id="1.20.140.10">
    <property type="entry name" value="Butyryl-CoA Dehydrogenase, subunit A, domain 3"/>
    <property type="match status" value="1"/>
</dbReference>
<dbReference type="SUPFAM" id="SSF56645">
    <property type="entry name" value="Acyl-CoA dehydrogenase NM domain-like"/>
    <property type="match status" value="1"/>
</dbReference>
<keyword evidence="11" id="KW-1185">Reference proteome</keyword>
<name>A0A238XBF0_9ACTN</name>
<dbReference type="SUPFAM" id="SSF47203">
    <property type="entry name" value="Acyl-CoA dehydrogenase C-terminal domain-like"/>
    <property type="match status" value="1"/>
</dbReference>
<dbReference type="RefSeq" id="WP_089311796.1">
    <property type="nucleotide sequence ID" value="NZ_FZNP01000004.1"/>
</dbReference>
<evidence type="ECO:0000259" key="8">
    <source>
        <dbReference type="Pfam" id="PF02770"/>
    </source>
</evidence>
<dbReference type="GO" id="GO:0003995">
    <property type="term" value="F:acyl-CoA dehydrogenase activity"/>
    <property type="evidence" value="ECO:0007669"/>
    <property type="project" value="InterPro"/>
</dbReference>
<evidence type="ECO:0000256" key="2">
    <source>
        <dbReference type="ARBA" id="ARBA00009347"/>
    </source>
</evidence>
<dbReference type="InterPro" id="IPR009075">
    <property type="entry name" value="AcylCo_DH/oxidase_C"/>
</dbReference>
<feature type="domain" description="Acyl-CoA oxidase/dehydrogenase middle" evidence="8">
    <location>
        <begin position="149"/>
        <end position="243"/>
    </location>
</feature>
<evidence type="ECO:0000313" key="10">
    <source>
        <dbReference type="EMBL" id="SNR55942.1"/>
    </source>
</evidence>
<keyword evidence="4 6" id="KW-0274">FAD</keyword>
<dbReference type="Proteomes" id="UP000198420">
    <property type="component" value="Unassembled WGS sequence"/>
</dbReference>